<proteinExistence type="predicted"/>
<dbReference type="EMBL" id="JADJMS010000047">
    <property type="protein sequence ID" value="MBK7417024.1"/>
    <property type="molecule type" value="Genomic_DNA"/>
</dbReference>
<reference evidence="1 2" key="1">
    <citation type="submission" date="2020-10" db="EMBL/GenBank/DDBJ databases">
        <title>Connecting structure to function with the recovery of over 1000 high-quality activated sludge metagenome-assembled genomes encoding full-length rRNA genes using long-read sequencing.</title>
        <authorList>
            <person name="Singleton C.M."/>
            <person name="Petriglieri F."/>
            <person name="Kristensen J.M."/>
            <person name="Kirkegaard R.H."/>
            <person name="Michaelsen T.Y."/>
            <person name="Andersen M.H."/>
            <person name="Karst S.M."/>
            <person name="Dueholm M.S."/>
            <person name="Nielsen P.H."/>
            <person name="Albertsen M."/>
        </authorList>
    </citation>
    <scope>NUCLEOTIDE SEQUENCE [LARGE SCALE GENOMIC DNA]</scope>
    <source>
        <strain evidence="1">EsbW_18-Q3-R4-48_BATAC.463</strain>
    </source>
</reference>
<accession>A0A935K2G1</accession>
<dbReference type="Proteomes" id="UP000739411">
    <property type="component" value="Unassembled WGS sequence"/>
</dbReference>
<gene>
    <name evidence="1" type="ORF">IPJ38_19900</name>
</gene>
<sequence length="164" mass="18619">MEHARPDNANSMHLEFVLDHCLRRRGDTQTEKSEPGDYAETLASLVALSESLQHWHAMASHFGELPVVETISMRITMLERNLAGVGINLRNWGMIDTELAEAGEALNELNVAAREGRWQLRAISLEGVRHWTLWRPANPSKPRIWQCLLLSASLIAYSRPRPCR</sequence>
<evidence type="ECO:0000313" key="1">
    <source>
        <dbReference type="EMBL" id="MBK7417024.1"/>
    </source>
</evidence>
<evidence type="ECO:0000313" key="2">
    <source>
        <dbReference type="Proteomes" id="UP000739411"/>
    </source>
</evidence>
<name>A0A935K2G1_9RHOO</name>
<comment type="caution">
    <text evidence="1">The sequence shown here is derived from an EMBL/GenBank/DDBJ whole genome shotgun (WGS) entry which is preliminary data.</text>
</comment>
<protein>
    <submittedName>
        <fullName evidence="1">Uncharacterized protein</fullName>
    </submittedName>
</protein>
<organism evidence="1 2">
    <name type="scientific">Candidatus Dechloromonas phosphorivorans</name>
    <dbReference type="NCBI Taxonomy" id="2899244"/>
    <lineage>
        <taxon>Bacteria</taxon>
        <taxon>Pseudomonadati</taxon>
        <taxon>Pseudomonadota</taxon>
        <taxon>Betaproteobacteria</taxon>
        <taxon>Rhodocyclales</taxon>
        <taxon>Azonexaceae</taxon>
        <taxon>Dechloromonas</taxon>
    </lineage>
</organism>
<dbReference type="AlphaFoldDB" id="A0A935K2G1"/>